<dbReference type="Proteomes" id="UP000187406">
    <property type="component" value="Unassembled WGS sequence"/>
</dbReference>
<dbReference type="InterPro" id="IPR046350">
    <property type="entry name" value="Cystatin_sf"/>
</dbReference>
<dbReference type="FunCoup" id="A0A1Q3BBP5">
    <property type="interactions" value="1"/>
</dbReference>
<feature type="chain" id="PRO_5018653478" evidence="3">
    <location>
        <begin position="21"/>
        <end position="116"/>
    </location>
</feature>
<dbReference type="OrthoDB" id="2016588at2759"/>
<proteinExistence type="predicted"/>
<dbReference type="PANTHER" id="PTHR47364">
    <property type="entry name" value="CYSTEINE PROTEINASE INHIBITOR 5"/>
    <property type="match status" value="1"/>
</dbReference>
<name>A0A1Q3BBP5_CEPFO</name>
<dbReference type="STRING" id="3775.A0A1Q3BBP5"/>
<dbReference type="EMBL" id="BDDD01000390">
    <property type="protein sequence ID" value="GAV65232.1"/>
    <property type="molecule type" value="Genomic_DNA"/>
</dbReference>
<dbReference type="PANTHER" id="PTHR47364:SF2">
    <property type="entry name" value="CYSTEINE PROTEINASE INHIBITOR 5"/>
    <property type="match status" value="1"/>
</dbReference>
<keyword evidence="3" id="KW-0732">Signal</keyword>
<dbReference type="Gene3D" id="3.10.450.10">
    <property type="match status" value="1"/>
</dbReference>
<keyword evidence="2" id="KW-0789">Thiol protease inhibitor</keyword>
<dbReference type="AlphaFoldDB" id="A0A1Q3BBP5"/>
<accession>A0A1Q3BBP5</accession>
<dbReference type="SUPFAM" id="SSF54403">
    <property type="entry name" value="Cystatin/monellin"/>
    <property type="match status" value="1"/>
</dbReference>
<dbReference type="CDD" id="cd00042">
    <property type="entry name" value="CY"/>
    <property type="match status" value="1"/>
</dbReference>
<dbReference type="InParanoid" id="A0A1Q3BBP5"/>
<gene>
    <name evidence="5" type="ORF">CFOL_v3_08747</name>
</gene>
<evidence type="ECO:0000256" key="3">
    <source>
        <dbReference type="SAM" id="SignalP"/>
    </source>
</evidence>
<feature type="signal peptide" evidence="3">
    <location>
        <begin position="1"/>
        <end position="20"/>
    </location>
</feature>
<comment type="caution">
    <text evidence="5">The sequence shown here is derived from an EMBL/GenBank/DDBJ whole genome shotgun (WGS) entry which is preliminary data.</text>
</comment>
<evidence type="ECO:0000256" key="1">
    <source>
        <dbReference type="ARBA" id="ARBA00022690"/>
    </source>
</evidence>
<dbReference type="Pfam" id="PF16845">
    <property type="entry name" value="SQAPI"/>
    <property type="match status" value="1"/>
</dbReference>
<dbReference type="InterPro" id="IPR000010">
    <property type="entry name" value="Cystatin_dom"/>
</dbReference>
<evidence type="ECO:0000256" key="2">
    <source>
        <dbReference type="ARBA" id="ARBA00022704"/>
    </source>
</evidence>
<evidence type="ECO:0000259" key="4">
    <source>
        <dbReference type="SMART" id="SM00043"/>
    </source>
</evidence>
<dbReference type="GO" id="GO:0004869">
    <property type="term" value="F:cysteine-type endopeptidase inhibitor activity"/>
    <property type="evidence" value="ECO:0007669"/>
    <property type="project" value="UniProtKB-KW"/>
</dbReference>
<feature type="domain" description="Cystatin" evidence="4">
    <location>
        <begin position="25"/>
        <end position="114"/>
    </location>
</feature>
<reference evidence="6" key="1">
    <citation type="submission" date="2016-04" db="EMBL/GenBank/DDBJ databases">
        <title>Cephalotus genome sequencing.</title>
        <authorList>
            <person name="Fukushima K."/>
            <person name="Hasebe M."/>
            <person name="Fang X."/>
        </authorList>
    </citation>
    <scope>NUCLEOTIDE SEQUENCE [LARGE SCALE GENOMIC DNA]</scope>
    <source>
        <strain evidence="6">cv. St1</strain>
    </source>
</reference>
<dbReference type="SMART" id="SM00043">
    <property type="entry name" value="CY"/>
    <property type="match status" value="1"/>
</dbReference>
<organism evidence="5 6">
    <name type="scientific">Cephalotus follicularis</name>
    <name type="common">Albany pitcher plant</name>
    <dbReference type="NCBI Taxonomy" id="3775"/>
    <lineage>
        <taxon>Eukaryota</taxon>
        <taxon>Viridiplantae</taxon>
        <taxon>Streptophyta</taxon>
        <taxon>Embryophyta</taxon>
        <taxon>Tracheophyta</taxon>
        <taxon>Spermatophyta</taxon>
        <taxon>Magnoliopsida</taxon>
        <taxon>eudicotyledons</taxon>
        <taxon>Gunneridae</taxon>
        <taxon>Pentapetalae</taxon>
        <taxon>rosids</taxon>
        <taxon>fabids</taxon>
        <taxon>Oxalidales</taxon>
        <taxon>Cephalotaceae</taxon>
        <taxon>Cephalotus</taxon>
    </lineage>
</organism>
<protein>
    <submittedName>
        <fullName evidence="5">Cystatin domain-containing protein</fullName>
    </submittedName>
</protein>
<sequence>MNPTLLVLVSLLILHLFATGGRTEALVGGWTPIKNVKDPHVVEIGQFAVDENNKNQKADLKFEKVISGESQVVSGTNYKLTLTAKDGTVENKYEAVVWEKPWEKFKKLTSFKIVKA</sequence>
<keyword evidence="1" id="KW-0646">Protease inhibitor</keyword>
<evidence type="ECO:0000313" key="5">
    <source>
        <dbReference type="EMBL" id="GAV65232.1"/>
    </source>
</evidence>
<keyword evidence="6" id="KW-1185">Reference proteome</keyword>
<evidence type="ECO:0000313" key="6">
    <source>
        <dbReference type="Proteomes" id="UP000187406"/>
    </source>
</evidence>